<evidence type="ECO:0000313" key="3">
    <source>
        <dbReference type="Proteomes" id="UP000275925"/>
    </source>
</evidence>
<organism evidence="2 3">
    <name type="scientific">Candidatus Termititenax persephonae</name>
    <dbReference type="NCBI Taxonomy" id="2218525"/>
    <lineage>
        <taxon>Bacteria</taxon>
        <taxon>Bacillati</taxon>
        <taxon>Candidatus Margulisiibacteriota</taxon>
        <taxon>Candidatus Termititenacia</taxon>
        <taxon>Candidatus Termititenacales</taxon>
        <taxon>Candidatus Termititenacaceae</taxon>
        <taxon>Candidatus Termititenax</taxon>
    </lineage>
</organism>
<evidence type="ECO:0000256" key="1">
    <source>
        <dbReference type="SAM" id="MobiDB-lite"/>
    </source>
</evidence>
<keyword evidence="3" id="KW-1185">Reference proteome</keyword>
<dbReference type="AlphaFoldDB" id="A0A388TI50"/>
<reference evidence="2 3" key="1">
    <citation type="journal article" date="2019" name="ISME J.">
        <title>Genome analyses of uncultured TG2/ZB3 bacteria in 'Margulisbacteria' specifically attached to ectosymbiotic spirochetes of protists in the termite gut.</title>
        <authorList>
            <person name="Utami Y.D."/>
            <person name="Kuwahara H."/>
            <person name="Igai K."/>
            <person name="Murakami T."/>
            <person name="Sugaya K."/>
            <person name="Morikawa T."/>
            <person name="Nagura Y."/>
            <person name="Yuki M."/>
            <person name="Deevong P."/>
            <person name="Inoue T."/>
            <person name="Kihara K."/>
            <person name="Lo N."/>
            <person name="Yamada A."/>
            <person name="Ohkuma M."/>
            <person name="Hongoh Y."/>
        </authorList>
    </citation>
    <scope>NUCLEOTIDE SEQUENCE [LARGE SCALE GENOMIC DNA]</scope>
    <source>
        <strain evidence="2">NkOx7-02</strain>
    </source>
</reference>
<proteinExistence type="predicted"/>
<gene>
    <name evidence="2" type="ORF">NO2_1358</name>
</gene>
<dbReference type="EMBL" id="BGZO01000059">
    <property type="protein sequence ID" value="GBR76873.1"/>
    <property type="molecule type" value="Genomic_DNA"/>
</dbReference>
<sequence length="217" mass="24986">MSIDIYSLHPLFRQVFPTFRKDDEWVDLKDKTTGKPDGVKQPSEVVEKTQDGPEDIDNDDIVIFLRNNIVDIPEDKVEELVGALLEYIQKNPIGEPYYDGESSFMASKALSIIIAYKPQYLESMEKFMSDNNFLIRWAATTTILLSQLDDRLENAPLSKEMLLGEPISQDILALYERERTRGTVDGEPDIKITYYQVNELYAEYLGELKDLVDYLSK</sequence>
<feature type="region of interest" description="Disordered" evidence="1">
    <location>
        <begin position="30"/>
        <end position="53"/>
    </location>
</feature>
<comment type="caution">
    <text evidence="2">The sequence shown here is derived from an EMBL/GenBank/DDBJ whole genome shotgun (WGS) entry which is preliminary data.</text>
</comment>
<protein>
    <submittedName>
        <fullName evidence="2">Uncharacterized protein</fullName>
    </submittedName>
</protein>
<name>A0A388TI50_9BACT</name>
<evidence type="ECO:0000313" key="2">
    <source>
        <dbReference type="EMBL" id="GBR76873.1"/>
    </source>
</evidence>
<dbReference type="Proteomes" id="UP000275925">
    <property type="component" value="Unassembled WGS sequence"/>
</dbReference>
<accession>A0A388TI50</accession>